<protein>
    <submittedName>
        <fullName evidence="1">Nucleotidyltransferase substrate binding protein, HI0074 family</fullName>
    </submittedName>
</protein>
<evidence type="ECO:0000313" key="1">
    <source>
        <dbReference type="EMBL" id="SIT98214.1"/>
    </source>
</evidence>
<reference evidence="2" key="1">
    <citation type="submission" date="2016-10" db="EMBL/GenBank/DDBJ databases">
        <authorList>
            <person name="Varghese N."/>
            <person name="Submissions S."/>
        </authorList>
    </citation>
    <scope>NUCLEOTIDE SEQUENCE [LARGE SCALE GENOMIC DNA]</scope>
    <source>
        <strain evidence="2">DSM 19482</strain>
    </source>
</reference>
<proteinExistence type="predicted"/>
<sequence>MEDIRWEQRFSNYRKALKSLRDNIAYIKEVEDISVEVEEDDLDDILPSIQDIYKQGLIQSFEYTHELAWKLMKDYAEFQGNTEIKGSRDAVKYAAQVGLVDDGHVWMEMMLSRNSTSHTYNEDTANEIVKFILTEYEKEFIELETKMEGLRSGEQGNLFE</sequence>
<dbReference type="EMBL" id="FTPU01000045">
    <property type="protein sequence ID" value="SIT98214.1"/>
    <property type="molecule type" value="Genomic_DNA"/>
</dbReference>
<keyword evidence="2" id="KW-1185">Reference proteome</keyword>
<keyword evidence="1" id="KW-0808">Transferase</keyword>
<dbReference type="RefSeq" id="WP_076784295.1">
    <property type="nucleotide sequence ID" value="NZ_FTPU01000045.1"/>
</dbReference>
<gene>
    <name evidence="1" type="ORF">SAMN05660493_02952</name>
</gene>
<dbReference type="NCBIfam" id="TIGR01987">
    <property type="entry name" value="HI0074"/>
    <property type="match status" value="1"/>
</dbReference>
<dbReference type="OrthoDB" id="9810452at2"/>
<name>A0A1U7PZZ0_9FLAO</name>
<accession>A0A1U7PZZ0</accession>
<dbReference type="Gene3D" id="1.20.120.330">
    <property type="entry name" value="Nucleotidyltransferases domain 2"/>
    <property type="match status" value="1"/>
</dbReference>
<dbReference type="Proteomes" id="UP000187261">
    <property type="component" value="Unassembled WGS sequence"/>
</dbReference>
<dbReference type="GO" id="GO:0016740">
    <property type="term" value="F:transferase activity"/>
    <property type="evidence" value="ECO:0007669"/>
    <property type="project" value="UniProtKB-KW"/>
</dbReference>
<evidence type="ECO:0000313" key="2">
    <source>
        <dbReference type="Proteomes" id="UP000187261"/>
    </source>
</evidence>
<dbReference type="STRING" id="1121284.SAMN05660493_02952"/>
<dbReference type="InterPro" id="IPR010235">
    <property type="entry name" value="HepT"/>
</dbReference>
<dbReference type="AlphaFoldDB" id="A0A1U7PZZ0"/>
<organism evidence="1 2">
    <name type="scientific">Epilithonimonas bovis DSM 19482</name>
    <dbReference type="NCBI Taxonomy" id="1121284"/>
    <lineage>
        <taxon>Bacteria</taxon>
        <taxon>Pseudomonadati</taxon>
        <taxon>Bacteroidota</taxon>
        <taxon>Flavobacteriia</taxon>
        <taxon>Flavobacteriales</taxon>
        <taxon>Weeksellaceae</taxon>
        <taxon>Chryseobacterium group</taxon>
        <taxon>Epilithonimonas</taxon>
    </lineage>
</organism>
<dbReference type="Pfam" id="PF08780">
    <property type="entry name" value="NTase_sub_bind"/>
    <property type="match status" value="1"/>
</dbReference>
<dbReference type="SUPFAM" id="SSF81593">
    <property type="entry name" value="Nucleotidyltransferase substrate binding subunit/domain"/>
    <property type="match status" value="1"/>
</dbReference>